<dbReference type="InterPro" id="IPR017871">
    <property type="entry name" value="ABC_transporter-like_CS"/>
</dbReference>
<protein>
    <recommendedName>
        <fullName evidence="11">Nickel import system ATP-binding protein NikD</fullName>
        <ecNumber evidence="10">7.2.2.11</ecNumber>
    </recommendedName>
</protein>
<dbReference type="SMART" id="SM00382">
    <property type="entry name" value="AAA"/>
    <property type="match status" value="1"/>
</dbReference>
<dbReference type="EC" id="7.2.2.11" evidence="10"/>
<feature type="domain" description="ABC transporter" evidence="14">
    <location>
        <begin position="2"/>
        <end position="321"/>
    </location>
</feature>
<evidence type="ECO:0000256" key="7">
    <source>
        <dbReference type="ARBA" id="ARBA00023065"/>
    </source>
</evidence>
<keyword evidence="8 13" id="KW-0472">Membrane</keyword>
<dbReference type="InterPro" id="IPR003439">
    <property type="entry name" value="ABC_transporter-like_ATP-bd"/>
</dbReference>
<keyword evidence="3" id="KW-1003">Cell membrane</keyword>
<keyword evidence="5" id="KW-0067">ATP-binding</keyword>
<reference evidence="15 16" key="1">
    <citation type="submission" date="2016-08" db="EMBL/GenBank/DDBJ databases">
        <title>New Insights into Marine Group III Euryarchaeota, from dark to light.</title>
        <authorList>
            <person name="Haro-Moreno J.M."/>
            <person name="Rodriguez-Valera F."/>
            <person name="Lopez-Garcia P."/>
            <person name="Moreira D."/>
            <person name="Martin-Cuadrado A.B."/>
        </authorList>
    </citation>
    <scope>NUCLEOTIDE SEQUENCE [LARGE SCALE GENOMIC DNA]</scope>
    <source>
        <strain evidence="15">CG-Epi5</strain>
    </source>
</reference>
<evidence type="ECO:0000256" key="5">
    <source>
        <dbReference type="ARBA" id="ARBA00022840"/>
    </source>
</evidence>
<dbReference type="CDD" id="cd03257">
    <property type="entry name" value="ABC_NikE_OppD_transporters"/>
    <property type="match status" value="1"/>
</dbReference>
<dbReference type="InterPro" id="IPR003593">
    <property type="entry name" value="AAA+_ATPase"/>
</dbReference>
<keyword evidence="4" id="KW-0547">Nucleotide-binding</keyword>
<evidence type="ECO:0000256" key="9">
    <source>
        <dbReference type="ARBA" id="ARBA00038669"/>
    </source>
</evidence>
<comment type="subcellular location">
    <subcellularLocation>
        <location evidence="1">Cell membrane</location>
        <topology evidence="1">Peripheral membrane protein</topology>
    </subcellularLocation>
</comment>
<dbReference type="SUPFAM" id="SSF52540">
    <property type="entry name" value="P-loop containing nucleoside triphosphate hydrolases"/>
    <property type="match status" value="1"/>
</dbReference>
<dbReference type="GO" id="GO:0005524">
    <property type="term" value="F:ATP binding"/>
    <property type="evidence" value="ECO:0007669"/>
    <property type="project" value="UniProtKB-KW"/>
</dbReference>
<evidence type="ECO:0000256" key="6">
    <source>
        <dbReference type="ARBA" id="ARBA00022967"/>
    </source>
</evidence>
<dbReference type="InterPro" id="IPR027417">
    <property type="entry name" value="P-loop_NTPase"/>
</dbReference>
<dbReference type="InterPro" id="IPR050388">
    <property type="entry name" value="ABC_Ni/Peptide_Import"/>
</dbReference>
<keyword evidence="13" id="KW-1133">Transmembrane helix</keyword>
<evidence type="ECO:0000256" key="4">
    <source>
        <dbReference type="ARBA" id="ARBA00022741"/>
    </source>
</evidence>
<evidence type="ECO:0000313" key="16">
    <source>
        <dbReference type="Proteomes" id="UP000183686"/>
    </source>
</evidence>
<dbReference type="Pfam" id="PF08352">
    <property type="entry name" value="oligo_HPY"/>
    <property type="match status" value="1"/>
</dbReference>
<dbReference type="Proteomes" id="UP000183686">
    <property type="component" value="Unassembled WGS sequence"/>
</dbReference>
<comment type="subunit">
    <text evidence="9">The complex is composed of two ATP-binding proteins (NikD and NikE), two transmembrane proteins (NikB and NikC) and a solute-binding protein (NikA).</text>
</comment>
<evidence type="ECO:0000256" key="1">
    <source>
        <dbReference type="ARBA" id="ARBA00004202"/>
    </source>
</evidence>
<sequence length="343" mass="37759">MLEIENLKTNFNTYDGVVKALDGVNLKIEDGEIFGLVGETGSGKSVTCYSALKLLPKAGEIVDGTVKLNGEDITNASDERLREIRGGEIGIIFQDPLSALNPVMTVNEQIGEILVLHQNKEIQDLASEKGIPIYKSEKWKASPGVEFTIMAFCISFISLFVMLGQWGFSLPFLFVILLMFFRDYVQKDNPVSALDLMVIDALSRVKLPNPEQIAHSYPHELSGGMQQRVMIAMALAGKAKMLIADEPTTALDVTIQAQILQLIKDIQKEENMSVLLITHDLGVVAETCERVAVMYKGKIVEEASVDEIFTNPKNDYTKGLLNAIPKGGKERLKVPNLEEVGTS</sequence>
<dbReference type="GO" id="GO:0016887">
    <property type="term" value="F:ATP hydrolysis activity"/>
    <property type="evidence" value="ECO:0007669"/>
    <property type="project" value="InterPro"/>
</dbReference>
<keyword evidence="13" id="KW-0812">Transmembrane</keyword>
<dbReference type="PANTHER" id="PTHR43297:SF13">
    <property type="entry name" value="NICKEL ABC TRANSPORTER, ATP-BINDING PROTEIN"/>
    <property type="match status" value="1"/>
</dbReference>
<dbReference type="PROSITE" id="PS50893">
    <property type="entry name" value="ABC_TRANSPORTER_2"/>
    <property type="match status" value="1"/>
</dbReference>
<evidence type="ECO:0000256" key="12">
    <source>
        <dbReference type="ARBA" id="ARBA00048610"/>
    </source>
</evidence>
<dbReference type="GO" id="GO:0005886">
    <property type="term" value="C:plasma membrane"/>
    <property type="evidence" value="ECO:0007669"/>
    <property type="project" value="UniProtKB-SubCell"/>
</dbReference>
<dbReference type="PROSITE" id="PS00211">
    <property type="entry name" value="ABC_TRANSPORTER_1"/>
    <property type="match status" value="1"/>
</dbReference>
<dbReference type="Pfam" id="PF00005">
    <property type="entry name" value="ABC_tran"/>
    <property type="match status" value="2"/>
</dbReference>
<evidence type="ECO:0000256" key="10">
    <source>
        <dbReference type="ARBA" id="ARBA00039098"/>
    </source>
</evidence>
<keyword evidence="6" id="KW-1278">Translocase</keyword>
<evidence type="ECO:0000313" key="15">
    <source>
        <dbReference type="EMBL" id="OIR21989.1"/>
    </source>
</evidence>
<evidence type="ECO:0000256" key="13">
    <source>
        <dbReference type="SAM" id="Phobius"/>
    </source>
</evidence>
<dbReference type="AlphaFoldDB" id="A0A1J5TZL2"/>
<dbReference type="PANTHER" id="PTHR43297">
    <property type="entry name" value="OLIGOPEPTIDE TRANSPORT ATP-BINDING PROTEIN APPD"/>
    <property type="match status" value="1"/>
</dbReference>
<gene>
    <name evidence="15" type="ORF">BEU02_00615</name>
</gene>
<keyword evidence="7" id="KW-0406">Ion transport</keyword>
<comment type="catalytic activity">
    <reaction evidence="12">
        <text>Ni(2+)(out) + ATP + H2O = Ni(2+)(in) + ADP + phosphate + H(+)</text>
        <dbReference type="Rhea" id="RHEA:15557"/>
        <dbReference type="ChEBI" id="CHEBI:15377"/>
        <dbReference type="ChEBI" id="CHEBI:15378"/>
        <dbReference type="ChEBI" id="CHEBI:30616"/>
        <dbReference type="ChEBI" id="CHEBI:43474"/>
        <dbReference type="ChEBI" id="CHEBI:49786"/>
        <dbReference type="ChEBI" id="CHEBI:456216"/>
        <dbReference type="EC" id="7.2.2.11"/>
    </reaction>
    <physiologicalReaction direction="left-to-right" evidence="12">
        <dbReference type="Rhea" id="RHEA:15558"/>
    </physiologicalReaction>
</comment>
<organism evidence="15 16">
    <name type="scientific">Marine Group III euryarchaeote CG-Epi5</name>
    <dbReference type="NCBI Taxonomy" id="1888999"/>
    <lineage>
        <taxon>Archaea</taxon>
        <taxon>Methanobacteriati</taxon>
        <taxon>Thermoplasmatota</taxon>
        <taxon>Thermoplasmata</taxon>
        <taxon>Candidatus Thermoprofundales</taxon>
    </lineage>
</organism>
<dbReference type="InterPro" id="IPR013563">
    <property type="entry name" value="Oligopep_ABC_C"/>
</dbReference>
<evidence type="ECO:0000256" key="3">
    <source>
        <dbReference type="ARBA" id="ARBA00022475"/>
    </source>
</evidence>
<comment type="caution">
    <text evidence="15">The sequence shown here is derived from an EMBL/GenBank/DDBJ whole genome shotgun (WGS) entry which is preliminary data.</text>
</comment>
<evidence type="ECO:0000256" key="2">
    <source>
        <dbReference type="ARBA" id="ARBA00022448"/>
    </source>
</evidence>
<name>A0A1J5TZL2_9ARCH</name>
<proteinExistence type="predicted"/>
<dbReference type="GO" id="GO:0015833">
    <property type="term" value="P:peptide transport"/>
    <property type="evidence" value="ECO:0007669"/>
    <property type="project" value="InterPro"/>
</dbReference>
<evidence type="ECO:0000256" key="11">
    <source>
        <dbReference type="ARBA" id="ARBA00044143"/>
    </source>
</evidence>
<keyword evidence="2" id="KW-0813">Transport</keyword>
<dbReference type="Gene3D" id="3.40.50.300">
    <property type="entry name" value="P-loop containing nucleotide triphosphate hydrolases"/>
    <property type="match status" value="1"/>
</dbReference>
<dbReference type="GO" id="GO:0015413">
    <property type="term" value="F:ABC-type nickel transporter activity"/>
    <property type="evidence" value="ECO:0007669"/>
    <property type="project" value="UniProtKB-EC"/>
</dbReference>
<dbReference type="EMBL" id="MIYW01000018">
    <property type="protein sequence ID" value="OIR21989.1"/>
    <property type="molecule type" value="Genomic_DNA"/>
</dbReference>
<evidence type="ECO:0000259" key="14">
    <source>
        <dbReference type="PROSITE" id="PS50893"/>
    </source>
</evidence>
<accession>A0A1J5TZL2</accession>
<evidence type="ECO:0000256" key="8">
    <source>
        <dbReference type="ARBA" id="ARBA00023136"/>
    </source>
</evidence>
<feature type="transmembrane region" description="Helical" evidence="13">
    <location>
        <begin position="168"/>
        <end position="185"/>
    </location>
</feature>